<dbReference type="InterPro" id="IPR007627">
    <property type="entry name" value="RNA_pol_sigma70_r2"/>
</dbReference>
<dbReference type="CDD" id="cd06171">
    <property type="entry name" value="Sigma70_r4"/>
    <property type="match status" value="1"/>
</dbReference>
<accession>A0ABX2T690</accession>
<organism evidence="7 8">
    <name type="scientific">Azospirillum oleiclasticum</name>
    <dbReference type="NCBI Taxonomy" id="2735135"/>
    <lineage>
        <taxon>Bacteria</taxon>
        <taxon>Pseudomonadati</taxon>
        <taxon>Pseudomonadota</taxon>
        <taxon>Alphaproteobacteria</taxon>
        <taxon>Rhodospirillales</taxon>
        <taxon>Azospirillaceae</taxon>
        <taxon>Azospirillum</taxon>
    </lineage>
</organism>
<dbReference type="Pfam" id="PF08281">
    <property type="entry name" value="Sigma70_r4_2"/>
    <property type="match status" value="1"/>
</dbReference>
<dbReference type="SUPFAM" id="SSF88946">
    <property type="entry name" value="Sigma2 domain of RNA polymerase sigma factors"/>
    <property type="match status" value="1"/>
</dbReference>
<sequence>MSDAASSDLLALVQVHYQDLLRLLTRRLGCASLAADVVQDLCVRLRELGGDASAAIANPRAYLFRMAGNLATDHQRRARAIQRHLSPDPVPDALACDRPAADDVLHQRQRLLALRAAIDALPPRCREVFLLHRFTGLSHPEIARRLGISVSMVEKHVQRAMAQCRDHLRRLDG</sequence>
<evidence type="ECO:0000259" key="5">
    <source>
        <dbReference type="Pfam" id="PF04542"/>
    </source>
</evidence>
<feature type="domain" description="RNA polymerase sigma factor 70 region 4 type 2" evidence="6">
    <location>
        <begin position="112"/>
        <end position="164"/>
    </location>
</feature>
<dbReference type="Gene3D" id="1.10.1740.10">
    <property type="match status" value="1"/>
</dbReference>
<dbReference type="InterPro" id="IPR013325">
    <property type="entry name" value="RNA_pol_sigma_r2"/>
</dbReference>
<reference evidence="7 8" key="1">
    <citation type="submission" date="2020-05" db="EMBL/GenBank/DDBJ databases">
        <title>Azospirillum oleiclasticum sp. nov, a nitrogen-fixing and heavy crude oil-emulsifying bacterium isolated from the crude oil of Yumen Oilfield.</title>
        <authorList>
            <person name="Wu D."/>
            <person name="Cai M."/>
            <person name="Zhang X."/>
        </authorList>
    </citation>
    <scope>NUCLEOTIDE SEQUENCE [LARGE SCALE GENOMIC DNA]</scope>
    <source>
        <strain evidence="7 8">ROY-1-1-2</strain>
    </source>
</reference>
<gene>
    <name evidence="7" type="ORF">HND93_08810</name>
</gene>
<dbReference type="PANTHER" id="PTHR43133">
    <property type="entry name" value="RNA POLYMERASE ECF-TYPE SIGMA FACTO"/>
    <property type="match status" value="1"/>
</dbReference>
<dbReference type="EMBL" id="JABFDB010000004">
    <property type="protein sequence ID" value="NYZ19811.1"/>
    <property type="molecule type" value="Genomic_DNA"/>
</dbReference>
<dbReference type="InterPro" id="IPR039425">
    <property type="entry name" value="RNA_pol_sigma-70-like"/>
</dbReference>
<dbReference type="InterPro" id="IPR014284">
    <property type="entry name" value="RNA_pol_sigma-70_dom"/>
</dbReference>
<dbReference type="InterPro" id="IPR013324">
    <property type="entry name" value="RNA_pol_sigma_r3/r4-like"/>
</dbReference>
<dbReference type="PANTHER" id="PTHR43133:SF63">
    <property type="entry name" value="RNA POLYMERASE SIGMA FACTOR FECI-RELATED"/>
    <property type="match status" value="1"/>
</dbReference>
<evidence type="ECO:0000313" key="8">
    <source>
        <dbReference type="Proteomes" id="UP000584642"/>
    </source>
</evidence>
<dbReference type="Proteomes" id="UP000584642">
    <property type="component" value="Unassembled WGS sequence"/>
</dbReference>
<comment type="caution">
    <text evidence="7">The sequence shown here is derived from an EMBL/GenBank/DDBJ whole genome shotgun (WGS) entry which is preliminary data.</text>
</comment>
<dbReference type="Pfam" id="PF04542">
    <property type="entry name" value="Sigma70_r2"/>
    <property type="match status" value="1"/>
</dbReference>
<evidence type="ECO:0000256" key="4">
    <source>
        <dbReference type="ARBA" id="ARBA00023163"/>
    </source>
</evidence>
<keyword evidence="2" id="KW-0805">Transcription regulation</keyword>
<evidence type="ECO:0000256" key="3">
    <source>
        <dbReference type="ARBA" id="ARBA00023082"/>
    </source>
</evidence>
<dbReference type="InterPro" id="IPR013249">
    <property type="entry name" value="RNA_pol_sigma70_r4_t2"/>
</dbReference>
<evidence type="ECO:0000259" key="6">
    <source>
        <dbReference type="Pfam" id="PF08281"/>
    </source>
</evidence>
<keyword evidence="3" id="KW-0731">Sigma factor</keyword>
<feature type="domain" description="RNA polymerase sigma-70 region 2" evidence="5">
    <location>
        <begin position="12"/>
        <end position="79"/>
    </location>
</feature>
<name>A0ABX2T690_9PROT</name>
<dbReference type="SUPFAM" id="SSF88659">
    <property type="entry name" value="Sigma3 and sigma4 domains of RNA polymerase sigma factors"/>
    <property type="match status" value="1"/>
</dbReference>
<comment type="similarity">
    <text evidence="1">Belongs to the sigma-70 factor family. ECF subfamily.</text>
</comment>
<evidence type="ECO:0000256" key="1">
    <source>
        <dbReference type="ARBA" id="ARBA00010641"/>
    </source>
</evidence>
<keyword evidence="8" id="KW-1185">Reference proteome</keyword>
<evidence type="ECO:0000313" key="7">
    <source>
        <dbReference type="EMBL" id="NYZ19811.1"/>
    </source>
</evidence>
<dbReference type="NCBIfam" id="TIGR02937">
    <property type="entry name" value="sigma70-ECF"/>
    <property type="match status" value="1"/>
</dbReference>
<proteinExistence type="inferred from homology"/>
<keyword evidence="4" id="KW-0804">Transcription</keyword>
<dbReference type="Gene3D" id="1.10.10.10">
    <property type="entry name" value="Winged helix-like DNA-binding domain superfamily/Winged helix DNA-binding domain"/>
    <property type="match status" value="1"/>
</dbReference>
<dbReference type="RefSeq" id="WP_180281574.1">
    <property type="nucleotide sequence ID" value="NZ_JABFDB010000004.1"/>
</dbReference>
<evidence type="ECO:0000256" key="2">
    <source>
        <dbReference type="ARBA" id="ARBA00023015"/>
    </source>
</evidence>
<dbReference type="InterPro" id="IPR036388">
    <property type="entry name" value="WH-like_DNA-bd_sf"/>
</dbReference>
<protein>
    <submittedName>
        <fullName evidence="7">Sigma-70 family RNA polymerase sigma factor</fullName>
    </submittedName>
</protein>